<dbReference type="PANTHER" id="PTHR24416:SF611">
    <property type="entry name" value="TYROSINE-PROTEIN KINASE TRANSMEMBRANE RECEPTOR ROR"/>
    <property type="match status" value="1"/>
</dbReference>
<sequence>MVYRANWKNSRNTLALKSLNDSTAEKIVSELKIQREVHFNDNIIKFLGVTLNNQNSGSIKRYMLVMEYADSGTLRNYLEKNINNLTWNDKLKMAYQLASGVSCLHDENIIHRDLHSCNISKGLRETPIPKTPKDYENLYTDCWKLEPDDRPTIQTVVTRLEAIMTKYNITTKHVWTPPIIGNNLSSHDNLSKSFNNNIYNNTIRVEAPQTSFYKQKSEKDIVDGISALDETELQL</sequence>
<dbReference type="PANTHER" id="PTHR24416">
    <property type="entry name" value="TYROSINE-PROTEIN KINASE RECEPTOR"/>
    <property type="match status" value="1"/>
</dbReference>
<comment type="caution">
    <text evidence="2">The sequence shown here is derived from an EMBL/GenBank/DDBJ whole genome shotgun (WGS) entry which is preliminary data.</text>
</comment>
<dbReference type="InterPro" id="IPR001245">
    <property type="entry name" value="Ser-Thr/Tyr_kinase_cat_dom"/>
</dbReference>
<dbReference type="GO" id="GO:0007169">
    <property type="term" value="P:cell surface receptor protein tyrosine kinase signaling pathway"/>
    <property type="evidence" value="ECO:0007669"/>
    <property type="project" value="TreeGrafter"/>
</dbReference>
<reference evidence="2" key="1">
    <citation type="submission" date="2020-05" db="EMBL/GenBank/DDBJ databases">
        <authorList>
            <person name="Rincon C."/>
            <person name="Sanders R I."/>
            <person name="Robbins C."/>
            <person name="Chaturvedi A."/>
        </authorList>
    </citation>
    <scope>NUCLEOTIDE SEQUENCE</scope>
    <source>
        <strain evidence="2">CHB12</strain>
    </source>
</reference>
<dbReference type="GO" id="GO:0004714">
    <property type="term" value="F:transmembrane receptor protein tyrosine kinase activity"/>
    <property type="evidence" value="ECO:0007669"/>
    <property type="project" value="TreeGrafter"/>
</dbReference>
<evidence type="ECO:0000313" key="3">
    <source>
        <dbReference type="Proteomes" id="UP000684084"/>
    </source>
</evidence>
<evidence type="ECO:0000313" key="2">
    <source>
        <dbReference type="EMBL" id="CAB5359785.1"/>
    </source>
</evidence>
<dbReference type="PROSITE" id="PS50011">
    <property type="entry name" value="PROTEIN_KINASE_DOM"/>
    <property type="match status" value="1"/>
</dbReference>
<dbReference type="InterPro" id="IPR050122">
    <property type="entry name" value="RTK"/>
</dbReference>
<dbReference type="EMBL" id="CAGKOT010000014">
    <property type="protein sequence ID" value="CAB5359785.1"/>
    <property type="molecule type" value="Genomic_DNA"/>
</dbReference>
<organism evidence="2 3">
    <name type="scientific">Rhizophagus irregularis</name>
    <dbReference type="NCBI Taxonomy" id="588596"/>
    <lineage>
        <taxon>Eukaryota</taxon>
        <taxon>Fungi</taxon>
        <taxon>Fungi incertae sedis</taxon>
        <taxon>Mucoromycota</taxon>
        <taxon>Glomeromycotina</taxon>
        <taxon>Glomeromycetes</taxon>
        <taxon>Glomerales</taxon>
        <taxon>Glomeraceae</taxon>
        <taxon>Rhizophagus</taxon>
    </lineage>
</organism>
<dbReference type="GO" id="GO:0043235">
    <property type="term" value="C:receptor complex"/>
    <property type="evidence" value="ECO:0007669"/>
    <property type="project" value="TreeGrafter"/>
</dbReference>
<dbReference type="GO" id="GO:0005524">
    <property type="term" value="F:ATP binding"/>
    <property type="evidence" value="ECO:0007669"/>
    <property type="project" value="InterPro"/>
</dbReference>
<evidence type="ECO:0000259" key="1">
    <source>
        <dbReference type="PROSITE" id="PS50011"/>
    </source>
</evidence>
<dbReference type="AlphaFoldDB" id="A0A915Z304"/>
<dbReference type="Proteomes" id="UP000684084">
    <property type="component" value="Unassembled WGS sequence"/>
</dbReference>
<gene>
    <name evidence="2" type="ORF">CHRIB12_LOCUS7871</name>
</gene>
<dbReference type="InterPro" id="IPR000719">
    <property type="entry name" value="Prot_kinase_dom"/>
</dbReference>
<dbReference type="Pfam" id="PF07714">
    <property type="entry name" value="PK_Tyr_Ser-Thr"/>
    <property type="match status" value="1"/>
</dbReference>
<proteinExistence type="predicted"/>
<accession>A0A915Z304</accession>
<feature type="domain" description="Protein kinase" evidence="1">
    <location>
        <begin position="1"/>
        <end position="235"/>
    </location>
</feature>
<name>A0A915Z304_9GLOM</name>
<dbReference type="GO" id="GO:0005886">
    <property type="term" value="C:plasma membrane"/>
    <property type="evidence" value="ECO:0007669"/>
    <property type="project" value="TreeGrafter"/>
</dbReference>
<dbReference type="OrthoDB" id="2347093at2759"/>
<protein>
    <recommendedName>
        <fullName evidence="1">Protein kinase domain-containing protein</fullName>
    </recommendedName>
</protein>